<feature type="transmembrane region" description="Helical" evidence="17">
    <location>
        <begin position="2719"/>
        <end position="2738"/>
    </location>
</feature>
<dbReference type="Pfam" id="PF20519">
    <property type="entry name" value="Polycystin_dom"/>
    <property type="match status" value="1"/>
</dbReference>
<evidence type="ECO:0000259" key="21">
    <source>
        <dbReference type="PROSITE" id="PS51111"/>
    </source>
</evidence>
<dbReference type="InterPro" id="IPR014010">
    <property type="entry name" value="REJ_dom"/>
</dbReference>
<evidence type="ECO:0000256" key="17">
    <source>
        <dbReference type="SAM" id="Phobius"/>
    </source>
</evidence>
<feature type="chain" id="PRO_5043818562" evidence="18">
    <location>
        <begin position="22"/>
        <end position="3450"/>
    </location>
</feature>
<feature type="domain" description="PKD" evidence="19">
    <location>
        <begin position="903"/>
        <end position="954"/>
    </location>
</feature>
<comment type="caution">
    <text evidence="23">The sequence shown here is derived from an EMBL/GenBank/DDBJ whole genome shotgun (WGS) entry which is preliminary data.</text>
</comment>
<feature type="transmembrane region" description="Helical" evidence="17">
    <location>
        <begin position="2536"/>
        <end position="2559"/>
    </location>
</feature>
<feature type="transmembrane region" description="Helical" evidence="17">
    <location>
        <begin position="3105"/>
        <end position="3123"/>
    </location>
</feature>
<dbReference type="InterPro" id="IPR022409">
    <property type="entry name" value="PKD/Chitinase_dom"/>
</dbReference>
<feature type="transmembrane region" description="Helical" evidence="17">
    <location>
        <begin position="2669"/>
        <end position="2699"/>
    </location>
</feature>
<dbReference type="FunFam" id="2.60.60.20:FF:000008">
    <property type="entry name" value="Polycystic kidney disease 1-like 2, isoform CRA_a"/>
    <property type="match status" value="1"/>
</dbReference>
<evidence type="ECO:0000256" key="5">
    <source>
        <dbReference type="ARBA" id="ARBA00022692"/>
    </source>
</evidence>
<keyword evidence="11" id="KW-1015">Disulfide bond</keyword>
<evidence type="ECO:0000256" key="8">
    <source>
        <dbReference type="ARBA" id="ARBA00022989"/>
    </source>
</evidence>
<dbReference type="InterPro" id="IPR035986">
    <property type="entry name" value="PKD_dom_sf"/>
</dbReference>
<dbReference type="PROSITE" id="PS50093">
    <property type="entry name" value="PKD"/>
    <property type="match status" value="7"/>
</dbReference>
<evidence type="ECO:0000256" key="1">
    <source>
        <dbReference type="ARBA" id="ARBA00004138"/>
    </source>
</evidence>
<comment type="subcellular location">
    <subcellularLocation>
        <location evidence="2">Cell membrane</location>
        <topology evidence="2">Multi-pass membrane protein</topology>
    </subcellularLocation>
    <subcellularLocation>
        <location evidence="1">Cell projection</location>
        <location evidence="1">Cilium</location>
    </subcellularLocation>
</comment>
<feature type="domain" description="PKD" evidence="19">
    <location>
        <begin position="727"/>
        <end position="784"/>
    </location>
</feature>
<keyword evidence="9" id="KW-0969">Cilium</keyword>
<dbReference type="PANTHER" id="PTHR10877">
    <property type="entry name" value="POLYCYSTIN FAMILY MEMBER"/>
    <property type="match status" value="1"/>
</dbReference>
<dbReference type="PROSITE" id="PS50095">
    <property type="entry name" value="PLAT"/>
    <property type="match status" value="1"/>
</dbReference>
<feature type="region of interest" description="Disordered" evidence="16">
    <location>
        <begin position="2214"/>
        <end position="2246"/>
    </location>
</feature>
<evidence type="ECO:0000259" key="22">
    <source>
        <dbReference type="PROSITE" id="PS51212"/>
    </source>
</evidence>
<feature type="transmembrane region" description="Helical" evidence="17">
    <location>
        <begin position="3253"/>
        <end position="3278"/>
    </location>
</feature>
<dbReference type="InterPro" id="IPR013122">
    <property type="entry name" value="PKD1_2_channel"/>
</dbReference>
<dbReference type="EMBL" id="CALNXJ010000058">
    <property type="protein sequence ID" value="CAH3155535.1"/>
    <property type="molecule type" value="Genomic_DNA"/>
</dbReference>
<dbReference type="GO" id="GO:0050982">
    <property type="term" value="P:detection of mechanical stimulus"/>
    <property type="evidence" value="ECO:0007669"/>
    <property type="project" value="TreeGrafter"/>
</dbReference>
<dbReference type="CDD" id="cd00146">
    <property type="entry name" value="PKD"/>
    <property type="match status" value="6"/>
</dbReference>
<feature type="compositionally biased region" description="Acidic residues" evidence="16">
    <location>
        <begin position="2215"/>
        <end position="2228"/>
    </location>
</feature>
<evidence type="ECO:0000256" key="12">
    <source>
        <dbReference type="ARBA" id="ARBA00023180"/>
    </source>
</evidence>
<feature type="compositionally biased region" description="Acidic residues" evidence="16">
    <location>
        <begin position="1937"/>
        <end position="1950"/>
    </location>
</feature>
<dbReference type="PROSITE" id="PS51111">
    <property type="entry name" value="REJ"/>
    <property type="match status" value="1"/>
</dbReference>
<evidence type="ECO:0000256" key="16">
    <source>
        <dbReference type="SAM" id="MobiDB-lite"/>
    </source>
</evidence>
<reference evidence="23 24" key="1">
    <citation type="submission" date="2022-05" db="EMBL/GenBank/DDBJ databases">
        <authorList>
            <consortium name="Genoscope - CEA"/>
            <person name="William W."/>
        </authorList>
    </citation>
    <scope>NUCLEOTIDE SEQUENCE [LARGE SCALE GENOMIC DNA]</scope>
</reference>
<organism evidence="23 24">
    <name type="scientific">Pocillopora meandrina</name>
    <dbReference type="NCBI Taxonomy" id="46732"/>
    <lineage>
        <taxon>Eukaryota</taxon>
        <taxon>Metazoa</taxon>
        <taxon>Cnidaria</taxon>
        <taxon>Anthozoa</taxon>
        <taxon>Hexacorallia</taxon>
        <taxon>Scleractinia</taxon>
        <taxon>Astrocoeniina</taxon>
        <taxon>Pocilloporidae</taxon>
        <taxon>Pocillopora</taxon>
    </lineage>
</organism>
<feature type="domain" description="PKD" evidence="19">
    <location>
        <begin position="544"/>
        <end position="588"/>
    </location>
</feature>
<dbReference type="InterPro" id="IPR003915">
    <property type="entry name" value="PKD_2"/>
</dbReference>
<evidence type="ECO:0000256" key="2">
    <source>
        <dbReference type="ARBA" id="ARBA00004651"/>
    </source>
</evidence>
<feature type="compositionally biased region" description="Basic and acidic residues" evidence="16">
    <location>
        <begin position="2750"/>
        <end position="2772"/>
    </location>
</feature>
<feature type="domain" description="PKD" evidence="19">
    <location>
        <begin position="1096"/>
        <end position="1147"/>
    </location>
</feature>
<feature type="region of interest" description="Disordered" evidence="16">
    <location>
        <begin position="1914"/>
        <end position="1952"/>
    </location>
</feature>
<evidence type="ECO:0000259" key="19">
    <source>
        <dbReference type="PROSITE" id="PS50093"/>
    </source>
</evidence>
<dbReference type="Pfam" id="PF00801">
    <property type="entry name" value="PKD"/>
    <property type="match status" value="6"/>
</dbReference>
<evidence type="ECO:0000256" key="9">
    <source>
        <dbReference type="ARBA" id="ARBA00023069"/>
    </source>
</evidence>
<dbReference type="InterPro" id="IPR013783">
    <property type="entry name" value="Ig-like_fold"/>
</dbReference>
<keyword evidence="10 17" id="KW-0472">Membrane</keyword>
<dbReference type="Pfam" id="PF02010">
    <property type="entry name" value="REJ"/>
    <property type="match status" value="1"/>
</dbReference>
<feature type="signal peptide" evidence="18">
    <location>
        <begin position="1"/>
        <end position="21"/>
    </location>
</feature>
<dbReference type="InterPro" id="IPR002889">
    <property type="entry name" value="WSC_carb-bd"/>
</dbReference>
<feature type="transmembrane region" description="Helical" evidence="17">
    <location>
        <begin position="2289"/>
        <end position="2308"/>
    </location>
</feature>
<feature type="domain" description="PKD" evidence="19">
    <location>
        <begin position="156"/>
        <end position="208"/>
    </location>
</feature>
<keyword evidence="5 17" id="KW-0812">Transmembrane</keyword>
<sequence length="3450" mass="386082">MNYIYVGCFILLAFFTVRVSTLRKQVRTEEYKGCFAINEEERLFISSPGDYDMQDISPLHCLRQCGRKYHYAALEEGDICLCANSLPVEAVNDSECDMKCPGSESWTNEAREWLRCGGRLRNSIYSASERILGLSLMNTRHLPVLKPVTISGNLTNGMNVTFSFDLGDGSKSLEPSNVPQVRHIYDQPGSYIVSMTATNPVTGSITVSQMYDIDDPMGHIELLCPHSVPLGSWIECNGSLIRGSRINNTFFFGDGSYEFISLSSRYYNAGPEIPRNNDTFHSILPSPQGTIVSPAYEFRHDGKVTEFEFEGAKIGNVRLQIFRPRCNAGEKYCLSNKSCVLDGETCNPSTKNKCQPSEIFCIFRRRCIANITETRKTCAPLVPHQTNVPRADYELISENLITIETVGHHIKTLPTNEQPSVRQGDVLGWISAGGDLAFREINPADGAAFEFEYHTNPQIGDNLLRSSNPSMHHRHYIVAAHYVHAAHFVIRHLYKSTGVKHLISNVTQTVLVAVDIPVGEDVTMSHRSIVNTHESVVFDVPWHSGSNVTHIWDFGDGSIVRTQLNSTTHRYTSSGTFYIKLTVANSVNKIVLHSVIAAFDFIKGFRFSNPIEAKALGLPSEIKWEAAEGTNITYVVDFGDGSPRYEKATTLDESRNCSTTHLYSAVGNYTVSVFAFNLVGPNISIISQAVIEIPVSEVEFSLPAAHVTQNVYFAVGDTVSVNRVVRNGTNVRCSFDFKDGTPPRVSNDYSTSHVYNEVGVYKVEITCYNAVNSVKRLLNATVVVQNIENITGLTLSADPAVFKNDSGITVHMATGTVFFCTIYFGDGDTLGIDYTHLNKPLFHYYPAIGSYNISVKCHNRLGEAEVTDIHDVDIPIKGVTVTSQKRFIRVHESVAINIGVKEGSRITYVWDYSDGSTDTIYRTLADQNKLLSSYHAFARQGTFPVRVTVSNSLSPVFVDLAEALVVENPVASLSLSTNSPIRLNPGIAIFSLSLVANVTPPTDAVSVWNFADGSGLTQSAPFIISASQLFVKRHTYRWEGIFTASVNISNNVSNLVLTADIDVQEIRDVSISVMRIEEGVRTEGFGELKNFFRSTETVFFNVTMQAKDVRYTWDFGDGSPLNVTLESYTTHVYNRSGIYTAGVTVDNILATMHAIKDIVTEKVVEKISMNASFPTYYGDPTYFTIYIEEPGTDTCLTLDFQDSHVTFMGEPRCRPSLLPLNNKFLELNSNQTKVELIHEYDDMGSYPVKLSAYNTVSKKVASALVNITTSPCNIPTVKIVGEDFKDPPDKIQKSQMLTLMHEVSSRCPVAASTVFTWGVFLVTYDDPNNESIPIPDLSVDLVRILKTPVTVDALRLADLLIKERRLPFGYIKFKLTVSFIGKDRDLSEFSGTDSVWIEVKRSEMTAVIRGSFKRSVGYQLPLILDASDSNDPDFPDDKNGIEYTWMCKKVNEEFPATTSLPGESGGCWENGTYVFGGDNEIASVFTGDFYQNTMYDFRVIAKKDTRRSHYDQRVEVLQGQPPTMVIEYVFNVLAKKNPFKRLIMESRCIDCGLSDRLGYQWKLSLLLEEAKKDDDSAWEEKTDWTDYTQATGLDASSLIIEAGYLIPGRTYRLQLNAWRPGGYPGGYVIEEMTMNIAPSGGTCSVPVSEGFALETLFNVVCEGWSDPDVPLSYLIELKNGEEIIPLTAGLEKNMTSVFPLGKPEHNYTLEVRVKVMDAYLLSAETQFSVRVLEPVSVDYDQVFGDMQDAAGDEGGDQKAVQLAGAASSVLNAKAGKEGDDGAGERAAFRGKVAGQLSQLPVKDFDGVAMKGEALNSLTSATGEVDEDAQNATVNALGEMGDFLTSSDSARDVENVAKSLGSAIGNVVGASIDSYQKAANGTSSGDPSKSRNNTKNALGVVDKVSGALMKQLAAGDKPKSISSPNLDMSVGRKTLDDIGGENDDEDAEEGEGMGGVKLPDPMAIFGGANASVEDGATSAIGSTLSAMDKNPFAWDNSSSDLNSKTVGLSLTDGNGKPLDLAGQQLEMFVPRNLKINPVKPMELNHYADDDPPMRIHKFNRSSIEAAVAIEMKFFHPDIKFMVAVRYEKKPTANHYDFAHTFPTQAEAKKMKKRPHPFTYVIPHVLLNPLLIRGQNESDNGTDTATLLANVTIKQFYLGVKAINKDALSDANTSYAMRIYLPSCKMFDEDKNTWTTKGCKVGPKTIANSTHCLCTPGEDEEEEVEEEVEATTEAPTAAASSGDAQPVKKVIKRRRFRKSVNKVNIASSMFVAPNPIDFNKVFNANLAENPIALAVVCGIFGVYLVLAIYARREDLKDVERAGVTPLEDNESFDQYHYEITVYTGFGKRAGTTAEVSFILSGDEGESEPRLLKDPKRKTFQRRGVDVFLATFPESFGELNYLHLWHNNGGRSPSWYVSRVVVHDLNNDKKFLFICESWLAVEEGDGAVDRLIPVAGLDEMTSFNHLFYSTTQKNLADGHLWFSVFMRPAKSRFTRLQRISCCLTLLYCSMITNAMFYQVGGESDPASTIQIGPLAFSPAQIGIGIMSSLIVVPVNLLIVGIFRNVEAKPTKEELRERRSKRTCWWFQELFFCFFDFNKNNKNDFIEILQRDSKKEETFLDFSSKTNLTVNDEILLAEGVESEDISFRISKQERKEEMEKKQKKKKKKKKRLLPYWFLYIGWVICFLTCFTTAFFCVLYGLQFGKEKSAQWISSMLISFFQDVLISQPIKILAVALIIAVIIKKPAEEEEEEEGDKKKLDDEDWLHDGPRESGDRRMKPKTLIRLQPPDKSKLEKARQLRFKEMKMNAIIKEVALYVFFVACLCIVSYSHRDPTSFAFREEMYNSFVEGVHGGQKSFSAIGSRENFYQYAKTTLMNALYTTALYNGDDTEPGYTADLTAYIVGMARLRQLRVKNYSCEVASDFTPFIDECNDWYGFFAEEKGQFDIGWEPLKNESLYIPPFTYQAWEFNTSDELDTLPVMGFVSTYGGGGFVAELGYTRENATKIIQTLEENKWIDSQTRAVILEIATYNPVVNLFCVMTLIVEFLPTNGVFLFTDLKIARLFTFGGGFESFLVACEFFILLFFTVFIYQELKQLYRLRKGYFKEFWNYIEFVMIILVFTCVGMFFTRTMLVNQAITSLEENPGKYVSFGRVASWNEVFMYMVSMVVFTAWIKGIKLLRFNRRITILAQTLRGSAGPLAAFSVVFLVFFLSYSLFAFAVFGKDISDFYNFVSTCETVMGILLGSFDYRAIEEAAPILGPIFFFTIMVFGTFILMNMFLTIVLDVFSEVKESIDDQENEYEIVDFMIRRFRKFTGMQPNKVMIDSEEPMEKKDIEEETNKDLLALNNKKKLRAKRKSKPMDLVAQRFTRLETSLSGFYCEEWAEERLLDHIVGRRWGVNAEAAYAQADAELHEEQQMEQLRQDMYAAAERFDAGEGAINLNFEDDIFEPWDSTDA</sequence>
<dbReference type="InterPro" id="IPR051223">
    <property type="entry name" value="Polycystin"/>
</dbReference>
<dbReference type="Gene3D" id="2.60.60.20">
    <property type="entry name" value="PLAT/LH2 domain"/>
    <property type="match status" value="1"/>
</dbReference>
<dbReference type="Proteomes" id="UP001159428">
    <property type="component" value="Unassembled WGS sequence"/>
</dbReference>
<feature type="region of interest" description="Disordered" evidence="16">
    <location>
        <begin position="2747"/>
        <end position="2772"/>
    </location>
</feature>
<dbReference type="GO" id="GO:0005886">
    <property type="term" value="C:plasma membrane"/>
    <property type="evidence" value="ECO:0007669"/>
    <property type="project" value="UniProtKB-SubCell"/>
</dbReference>
<keyword evidence="8 17" id="KW-1133">Transmembrane helix</keyword>
<dbReference type="PRINTS" id="PR01433">
    <property type="entry name" value="POLYCYSTIN2"/>
</dbReference>
<dbReference type="GO" id="GO:0005262">
    <property type="term" value="F:calcium channel activity"/>
    <property type="evidence" value="ECO:0007669"/>
    <property type="project" value="TreeGrafter"/>
</dbReference>
<comment type="similarity">
    <text evidence="3">Belongs to the polycystin family.</text>
</comment>
<feature type="transmembrane region" description="Helical" evidence="17">
    <location>
        <begin position="3154"/>
        <end position="3174"/>
    </location>
</feature>
<feature type="domain" description="REJ" evidence="21">
    <location>
        <begin position="1272"/>
        <end position="1673"/>
    </location>
</feature>
<feature type="transmembrane region" description="Helical" evidence="17">
    <location>
        <begin position="3194"/>
        <end position="3217"/>
    </location>
</feature>
<evidence type="ECO:0000313" key="23">
    <source>
        <dbReference type="EMBL" id="CAH3155535.1"/>
    </source>
</evidence>
<dbReference type="Pfam" id="PF01822">
    <property type="entry name" value="WSC"/>
    <property type="match status" value="1"/>
</dbReference>
<feature type="domain" description="PLAT" evidence="20">
    <location>
        <begin position="2333"/>
        <end position="2450"/>
    </location>
</feature>
<dbReference type="InterPro" id="IPR001024">
    <property type="entry name" value="PLAT/LH2_dom"/>
</dbReference>
<feature type="transmembrane region" description="Helical" evidence="17">
    <location>
        <begin position="3067"/>
        <end position="3085"/>
    </location>
</feature>
<dbReference type="SMART" id="SM00308">
    <property type="entry name" value="LH2"/>
    <property type="match status" value="1"/>
</dbReference>
<accession>A0AAU9XR63</accession>
<comment type="caution">
    <text evidence="15">Lacks conserved residue(s) required for the propagation of feature annotation.</text>
</comment>
<evidence type="ECO:0000256" key="11">
    <source>
        <dbReference type="ARBA" id="ARBA00023157"/>
    </source>
</evidence>
<evidence type="ECO:0000256" key="10">
    <source>
        <dbReference type="ARBA" id="ARBA00023136"/>
    </source>
</evidence>
<feature type="domain" description="PKD" evidence="19">
    <location>
        <begin position="629"/>
        <end position="698"/>
    </location>
</feature>
<dbReference type="PANTHER" id="PTHR10877:SF150">
    <property type="entry name" value="REJ DOMAIN-CONTAINING PROTEIN"/>
    <property type="match status" value="1"/>
</dbReference>
<evidence type="ECO:0000313" key="24">
    <source>
        <dbReference type="Proteomes" id="UP001159428"/>
    </source>
</evidence>
<dbReference type="InterPro" id="IPR000601">
    <property type="entry name" value="PKD_dom"/>
</dbReference>
<dbReference type="CDD" id="cd01752">
    <property type="entry name" value="PLAT_polycystin"/>
    <property type="match status" value="1"/>
</dbReference>
<dbReference type="SMART" id="SM00089">
    <property type="entry name" value="PKD"/>
    <property type="match status" value="7"/>
</dbReference>
<name>A0AAU9XR63_9CNID</name>
<evidence type="ECO:0000256" key="18">
    <source>
        <dbReference type="SAM" id="SignalP"/>
    </source>
</evidence>
<dbReference type="FunFam" id="1.10.287.70:FF:000086">
    <property type="entry name" value="Polycystic kidney disease 2"/>
    <property type="match status" value="1"/>
</dbReference>
<dbReference type="InterPro" id="IPR046791">
    <property type="entry name" value="Polycystin_dom"/>
</dbReference>
<feature type="disulfide bond" evidence="14">
    <location>
        <begin position="2913"/>
        <end position="2926"/>
    </location>
</feature>
<evidence type="ECO:0000256" key="13">
    <source>
        <dbReference type="ARBA" id="ARBA00023273"/>
    </source>
</evidence>
<evidence type="ECO:0000256" key="6">
    <source>
        <dbReference type="ARBA" id="ARBA00022729"/>
    </source>
</evidence>
<dbReference type="GO" id="GO:0005509">
    <property type="term" value="F:calcium ion binding"/>
    <property type="evidence" value="ECO:0007669"/>
    <property type="project" value="InterPro"/>
</dbReference>
<feature type="domain" description="WSC" evidence="22">
    <location>
        <begin position="28"/>
        <end position="128"/>
    </location>
</feature>
<evidence type="ECO:0000256" key="7">
    <source>
        <dbReference type="ARBA" id="ARBA00022734"/>
    </source>
</evidence>
<dbReference type="SMART" id="SM00321">
    <property type="entry name" value="WSC"/>
    <property type="match status" value="1"/>
</dbReference>
<evidence type="ECO:0000256" key="3">
    <source>
        <dbReference type="ARBA" id="ARBA00007200"/>
    </source>
</evidence>
<dbReference type="InterPro" id="IPR002859">
    <property type="entry name" value="PKD/REJ-like"/>
</dbReference>
<dbReference type="Pfam" id="PF08016">
    <property type="entry name" value="PKD_channel"/>
    <property type="match status" value="1"/>
</dbReference>
<dbReference type="GO" id="GO:0030246">
    <property type="term" value="F:carbohydrate binding"/>
    <property type="evidence" value="ECO:0007669"/>
    <property type="project" value="UniProtKB-KW"/>
</dbReference>
<keyword evidence="4" id="KW-1003">Cell membrane</keyword>
<keyword evidence="24" id="KW-1185">Reference proteome</keyword>
<feature type="transmembrane region" description="Helical" evidence="17">
    <location>
        <begin position="2804"/>
        <end position="2824"/>
    </location>
</feature>
<proteinExistence type="inferred from homology"/>
<evidence type="ECO:0000256" key="14">
    <source>
        <dbReference type="PIRSR" id="PIRSR603915-2"/>
    </source>
</evidence>
<keyword evidence="13" id="KW-0966">Cell projection</keyword>
<dbReference type="SUPFAM" id="SSF49723">
    <property type="entry name" value="Lipase/lipooxygenase domain (PLAT/LH2 domain)"/>
    <property type="match status" value="1"/>
</dbReference>
<keyword evidence="12" id="KW-0325">Glycoprotein</keyword>
<evidence type="ECO:0000256" key="15">
    <source>
        <dbReference type="PROSITE-ProRule" id="PRU00152"/>
    </source>
</evidence>
<evidence type="ECO:0000256" key="4">
    <source>
        <dbReference type="ARBA" id="ARBA00022475"/>
    </source>
</evidence>
<dbReference type="PROSITE" id="PS51212">
    <property type="entry name" value="WSC"/>
    <property type="match status" value="1"/>
</dbReference>
<dbReference type="InterPro" id="IPR036392">
    <property type="entry name" value="PLAT/LH2_dom_sf"/>
</dbReference>
<dbReference type="InterPro" id="IPR042060">
    <property type="entry name" value="PLAT_polycystin1"/>
</dbReference>
<keyword evidence="7" id="KW-0430">Lectin</keyword>
<feature type="domain" description="PKD" evidence="19">
    <location>
        <begin position="1008"/>
        <end position="1064"/>
    </location>
</feature>
<dbReference type="Gene3D" id="1.10.287.70">
    <property type="match status" value="1"/>
</dbReference>
<keyword evidence="6 18" id="KW-0732">Signal</keyword>
<feature type="transmembrane region" description="Helical" evidence="17">
    <location>
        <begin position="2493"/>
        <end position="2516"/>
    </location>
</feature>
<dbReference type="SUPFAM" id="SSF49299">
    <property type="entry name" value="PKD domain"/>
    <property type="match status" value="8"/>
</dbReference>
<evidence type="ECO:0000259" key="20">
    <source>
        <dbReference type="PROSITE" id="PS50095"/>
    </source>
</evidence>
<dbReference type="GO" id="GO:0005929">
    <property type="term" value="C:cilium"/>
    <property type="evidence" value="ECO:0007669"/>
    <property type="project" value="UniProtKB-SubCell"/>
</dbReference>
<protein>
    <submittedName>
        <fullName evidence="23">Uncharacterized protein</fullName>
    </submittedName>
</protein>
<dbReference type="Pfam" id="PF01477">
    <property type="entry name" value="PLAT"/>
    <property type="match status" value="1"/>
</dbReference>
<dbReference type="Gene3D" id="2.60.40.10">
    <property type="entry name" value="Immunoglobulins"/>
    <property type="match status" value="6"/>
</dbReference>
<gene>
    <name evidence="23" type="ORF">PMEA_00028061</name>
</gene>